<name>A0A845AY82_9SPHN</name>
<dbReference type="Pfam" id="PF05974">
    <property type="entry name" value="DUF892"/>
    <property type="match status" value="1"/>
</dbReference>
<dbReference type="InterPro" id="IPR047114">
    <property type="entry name" value="YciF"/>
</dbReference>
<keyword evidence="2" id="KW-1185">Reference proteome</keyword>
<organism evidence="1 2">
    <name type="scientific">Allopontixanthobacter sediminis</name>
    <dbReference type="NCBI Taxonomy" id="1689985"/>
    <lineage>
        <taxon>Bacteria</taxon>
        <taxon>Pseudomonadati</taxon>
        <taxon>Pseudomonadota</taxon>
        <taxon>Alphaproteobacteria</taxon>
        <taxon>Sphingomonadales</taxon>
        <taxon>Erythrobacteraceae</taxon>
        <taxon>Allopontixanthobacter</taxon>
    </lineage>
</organism>
<dbReference type="RefSeq" id="WP_160754568.1">
    <property type="nucleotide sequence ID" value="NZ_WTYL01000001.1"/>
</dbReference>
<dbReference type="InterPro" id="IPR010287">
    <property type="entry name" value="DUF892_YciF-like"/>
</dbReference>
<dbReference type="AlphaFoldDB" id="A0A845AY82"/>
<dbReference type="InterPro" id="IPR012347">
    <property type="entry name" value="Ferritin-like"/>
</dbReference>
<comment type="caution">
    <text evidence="1">The sequence shown here is derived from an EMBL/GenBank/DDBJ whole genome shotgun (WGS) entry which is preliminary data.</text>
</comment>
<dbReference type="EMBL" id="WTYL01000001">
    <property type="protein sequence ID" value="MXP42908.1"/>
    <property type="molecule type" value="Genomic_DNA"/>
</dbReference>
<evidence type="ECO:0000313" key="2">
    <source>
        <dbReference type="Proteomes" id="UP000431922"/>
    </source>
</evidence>
<protein>
    <submittedName>
        <fullName evidence="1">DUF892 family protein</fullName>
    </submittedName>
</protein>
<dbReference type="SUPFAM" id="SSF47240">
    <property type="entry name" value="Ferritin-like"/>
    <property type="match status" value="1"/>
</dbReference>
<dbReference type="PANTHER" id="PTHR30565:SF9">
    <property type="entry name" value="PROTEIN YCIF"/>
    <property type="match status" value="1"/>
</dbReference>
<dbReference type="InterPro" id="IPR009078">
    <property type="entry name" value="Ferritin-like_SF"/>
</dbReference>
<gene>
    <name evidence="1" type="ORF">GRI65_00395</name>
</gene>
<accession>A0A845AY82</accession>
<sequence length="167" mass="18203">MSAPQNLEELYVEELGDLWSANDQMVKVVRKMASAAGDGDLGDRLENSADGIQEHTDQIKKLLDNCGESDAKEHCKGMEGLVKEASKHALEEDFDDNDVRDVAIIAQYQRMCHYGIAGFGTAAAFADGLERNEDADVLRGIVADIYEADEYMSDLATRSVNLGAKAS</sequence>
<dbReference type="PANTHER" id="PTHR30565">
    <property type="entry name" value="PROTEIN YCIF"/>
    <property type="match status" value="1"/>
</dbReference>
<dbReference type="Gene3D" id="1.20.1260.10">
    <property type="match status" value="1"/>
</dbReference>
<proteinExistence type="predicted"/>
<evidence type="ECO:0000313" key="1">
    <source>
        <dbReference type="EMBL" id="MXP42908.1"/>
    </source>
</evidence>
<dbReference type="Proteomes" id="UP000431922">
    <property type="component" value="Unassembled WGS sequence"/>
</dbReference>
<dbReference type="OrthoDB" id="9795056at2"/>
<reference evidence="1 2" key="1">
    <citation type="submission" date="2019-12" db="EMBL/GenBank/DDBJ databases">
        <title>Genomic-based taxomic classification of the family Erythrobacteraceae.</title>
        <authorList>
            <person name="Xu L."/>
        </authorList>
    </citation>
    <scope>NUCLEOTIDE SEQUENCE [LARGE SCALE GENOMIC DNA]</scope>
    <source>
        <strain evidence="1 2">KCTC 42453</strain>
    </source>
</reference>